<evidence type="ECO:0000313" key="3">
    <source>
        <dbReference type="Proteomes" id="UP000308671"/>
    </source>
</evidence>
<dbReference type="OrthoDB" id="5370359at2759"/>
<proteinExistence type="predicted"/>
<reference evidence="2 3" key="1">
    <citation type="submission" date="2017-12" db="EMBL/GenBank/DDBJ databases">
        <title>Comparative genomics of Botrytis spp.</title>
        <authorList>
            <person name="Valero-Jimenez C.A."/>
            <person name="Tapia P."/>
            <person name="Veloso J."/>
            <person name="Silva-Moreno E."/>
            <person name="Staats M."/>
            <person name="Valdes J.H."/>
            <person name="Van Kan J.A.L."/>
        </authorList>
    </citation>
    <scope>NUCLEOTIDE SEQUENCE [LARGE SCALE GENOMIC DNA]</scope>
    <source>
        <strain evidence="2 3">MUCL435</strain>
    </source>
</reference>
<protein>
    <submittedName>
        <fullName evidence="2">Uncharacterized protein</fullName>
    </submittedName>
</protein>
<evidence type="ECO:0000256" key="1">
    <source>
        <dbReference type="SAM" id="Coils"/>
    </source>
</evidence>
<feature type="coiled-coil region" evidence="1">
    <location>
        <begin position="51"/>
        <end position="78"/>
    </location>
</feature>
<dbReference type="AlphaFoldDB" id="A0A4S8R610"/>
<sequence>MSKRSAVVGMPSFMGPAKKQRLTEPLVKDSVSLSKDDLISKRNHLEVVQILMNLRGAYQQLQARYREKEEELYDVEHETREYAEVIEELKHEVRDYRASRYSRVANRSVTITRLIGDEHELKARIADNEKHIDILLKDMKLYEEENIELETLNKENATKIARLEAQIAKVAAKPRRNTAVAKQDSFDVRQQAEQLQEVMRSAIRAQIKWAPSCKTSGKRWSYTCIVPSADVFYTLFNMDGAAELAAKKQWKQKKISMHDFREIVGSCFVKIRYNSLELVGKDVMLKWDAGANSFTVSGKYGVTAIAYLE</sequence>
<name>A0A4S8R610_9HELO</name>
<feature type="coiled-coil region" evidence="1">
    <location>
        <begin position="125"/>
        <end position="162"/>
    </location>
</feature>
<evidence type="ECO:0000313" key="2">
    <source>
        <dbReference type="EMBL" id="THV53308.1"/>
    </source>
</evidence>
<keyword evidence="3" id="KW-1185">Reference proteome</keyword>
<organism evidence="2 3">
    <name type="scientific">Botrytis galanthina</name>
    <dbReference type="NCBI Taxonomy" id="278940"/>
    <lineage>
        <taxon>Eukaryota</taxon>
        <taxon>Fungi</taxon>
        <taxon>Dikarya</taxon>
        <taxon>Ascomycota</taxon>
        <taxon>Pezizomycotina</taxon>
        <taxon>Leotiomycetes</taxon>
        <taxon>Helotiales</taxon>
        <taxon>Sclerotiniaceae</taxon>
        <taxon>Botrytis</taxon>
    </lineage>
</organism>
<gene>
    <name evidence="2" type="ORF">BGAL_0054g00190</name>
</gene>
<accession>A0A4S8R610</accession>
<keyword evidence="1" id="KW-0175">Coiled coil</keyword>
<comment type="caution">
    <text evidence="2">The sequence shown here is derived from an EMBL/GenBank/DDBJ whole genome shotgun (WGS) entry which is preliminary data.</text>
</comment>
<dbReference type="EMBL" id="PQXL01000054">
    <property type="protein sequence ID" value="THV53308.1"/>
    <property type="molecule type" value="Genomic_DNA"/>
</dbReference>
<dbReference type="Proteomes" id="UP000308671">
    <property type="component" value="Unassembled WGS sequence"/>
</dbReference>